<evidence type="ECO:0000256" key="9">
    <source>
        <dbReference type="ARBA" id="ARBA00022989"/>
    </source>
</evidence>
<evidence type="ECO:0000256" key="7">
    <source>
        <dbReference type="ARBA" id="ARBA00022775"/>
    </source>
</evidence>
<proteinExistence type="inferred from homology"/>
<feature type="binding site" evidence="14">
    <location>
        <position position="48"/>
    </location>
    <ligand>
        <name>Na(+)</name>
        <dbReference type="ChEBI" id="CHEBI:29101"/>
        <label>1</label>
    </ligand>
</feature>
<dbReference type="GO" id="GO:0051583">
    <property type="term" value="P:dopamine uptake involved in synaptic transmission"/>
    <property type="evidence" value="ECO:0007669"/>
    <property type="project" value="TreeGrafter"/>
</dbReference>
<name>A0A443S8C3_9ACAR</name>
<keyword evidence="4" id="KW-1003">Cell membrane</keyword>
<organism evidence="16 17">
    <name type="scientific">Leptotrombidium deliense</name>
    <dbReference type="NCBI Taxonomy" id="299467"/>
    <lineage>
        <taxon>Eukaryota</taxon>
        <taxon>Metazoa</taxon>
        <taxon>Ecdysozoa</taxon>
        <taxon>Arthropoda</taxon>
        <taxon>Chelicerata</taxon>
        <taxon>Arachnida</taxon>
        <taxon>Acari</taxon>
        <taxon>Acariformes</taxon>
        <taxon>Trombidiformes</taxon>
        <taxon>Prostigmata</taxon>
        <taxon>Anystina</taxon>
        <taxon>Parasitengona</taxon>
        <taxon>Trombiculoidea</taxon>
        <taxon>Trombiculidae</taxon>
        <taxon>Leptotrombidium</taxon>
    </lineage>
</organism>
<keyword evidence="9 15" id="KW-1133">Transmembrane helix</keyword>
<dbReference type="GO" id="GO:0005330">
    <property type="term" value="F:dopamine:sodium symporter activity"/>
    <property type="evidence" value="ECO:0007669"/>
    <property type="project" value="TreeGrafter"/>
</dbReference>
<evidence type="ECO:0000256" key="6">
    <source>
        <dbReference type="ARBA" id="ARBA00022723"/>
    </source>
</evidence>
<evidence type="ECO:0000313" key="16">
    <source>
        <dbReference type="EMBL" id="RWS23773.1"/>
    </source>
</evidence>
<dbReference type="PANTHER" id="PTHR11616:SF320">
    <property type="entry name" value="SODIUM-DEPENDENT NORADRENALINE TRANSPORTER"/>
    <property type="match status" value="1"/>
</dbReference>
<comment type="similarity">
    <text evidence="2">Belongs to the sodium:neurotransmitter symporter (SNF) (TC 2.A.22) family.</text>
</comment>
<feature type="binding site" evidence="14">
    <location>
        <position position="16"/>
    </location>
    <ligand>
        <name>Na(+)</name>
        <dbReference type="ChEBI" id="CHEBI:29101"/>
        <label>1</label>
    </ligand>
</feature>
<evidence type="ECO:0000256" key="10">
    <source>
        <dbReference type="ARBA" id="ARBA00023053"/>
    </source>
</evidence>
<keyword evidence="3" id="KW-0813">Transport</keyword>
<evidence type="ECO:0000256" key="8">
    <source>
        <dbReference type="ARBA" id="ARBA00022847"/>
    </source>
</evidence>
<evidence type="ECO:0000313" key="17">
    <source>
        <dbReference type="Proteomes" id="UP000288716"/>
    </source>
</evidence>
<feature type="transmembrane region" description="Helical" evidence="15">
    <location>
        <begin position="173"/>
        <end position="196"/>
    </location>
</feature>
<evidence type="ECO:0000256" key="4">
    <source>
        <dbReference type="ARBA" id="ARBA00022475"/>
    </source>
</evidence>
<dbReference type="GO" id="GO:0006865">
    <property type="term" value="P:amino acid transport"/>
    <property type="evidence" value="ECO:0007669"/>
    <property type="project" value="TreeGrafter"/>
</dbReference>
<dbReference type="STRING" id="299467.A0A443S8C3"/>
<dbReference type="OrthoDB" id="6417179at2759"/>
<dbReference type="VEuPathDB" id="VectorBase:LDEU008267"/>
<dbReference type="SUPFAM" id="SSF161070">
    <property type="entry name" value="SNF-like"/>
    <property type="match status" value="1"/>
</dbReference>
<feature type="binding site" evidence="14">
    <location>
        <position position="116"/>
    </location>
    <ligand>
        <name>Na(+)</name>
        <dbReference type="ChEBI" id="CHEBI:29101"/>
        <label>1</label>
    </ligand>
</feature>
<reference evidence="16 17" key="1">
    <citation type="journal article" date="2018" name="Gigascience">
        <title>Genomes of trombidid mites reveal novel predicted allergens and laterally-transferred genes associated with secondary metabolism.</title>
        <authorList>
            <person name="Dong X."/>
            <person name="Chaisiri K."/>
            <person name="Xia D."/>
            <person name="Armstrong S.D."/>
            <person name="Fang Y."/>
            <person name="Donnelly M.J."/>
            <person name="Kadowaki T."/>
            <person name="McGarry J.W."/>
            <person name="Darby A.C."/>
            <person name="Makepeace B.L."/>
        </authorList>
    </citation>
    <scope>NUCLEOTIDE SEQUENCE [LARGE SCALE GENOMIC DNA]</scope>
    <source>
        <strain evidence="16">UoL-UT</strain>
    </source>
</reference>
<feature type="transmembrane region" description="Helical" evidence="15">
    <location>
        <begin position="87"/>
        <end position="111"/>
    </location>
</feature>
<keyword evidence="8" id="KW-0769">Symport</keyword>
<keyword evidence="10 14" id="KW-0915">Sodium</keyword>
<dbReference type="InterPro" id="IPR000175">
    <property type="entry name" value="Na/ntran_symport"/>
</dbReference>
<dbReference type="GO" id="GO:0046872">
    <property type="term" value="F:metal ion binding"/>
    <property type="evidence" value="ECO:0007669"/>
    <property type="project" value="UniProtKB-KW"/>
</dbReference>
<feature type="transmembrane region" description="Helical" evidence="15">
    <location>
        <begin position="251"/>
        <end position="276"/>
    </location>
</feature>
<evidence type="ECO:0000256" key="14">
    <source>
        <dbReference type="PIRSR" id="PIRSR600175-1"/>
    </source>
</evidence>
<keyword evidence="11 15" id="KW-0472">Membrane</keyword>
<keyword evidence="6 14" id="KW-0479">Metal-binding</keyword>
<accession>A0A443S8C3</accession>
<dbReference type="PROSITE" id="PS50267">
    <property type="entry name" value="NA_NEUROTRAN_SYMP_3"/>
    <property type="match status" value="1"/>
</dbReference>
<dbReference type="GO" id="GO:0030424">
    <property type="term" value="C:axon"/>
    <property type="evidence" value="ECO:0007669"/>
    <property type="project" value="TreeGrafter"/>
</dbReference>
<feature type="binding site" evidence="14">
    <location>
        <position position="117"/>
    </location>
    <ligand>
        <name>Na(+)</name>
        <dbReference type="ChEBI" id="CHEBI:29101"/>
        <label>1</label>
    </ligand>
</feature>
<dbReference type="Proteomes" id="UP000288716">
    <property type="component" value="Unassembled WGS sequence"/>
</dbReference>
<keyword evidence="13" id="KW-0325">Glycoprotein</keyword>
<protein>
    <submittedName>
        <fullName evidence="16">Sodium-dependent dopamine transporter-like protein</fullName>
    </submittedName>
</protein>
<evidence type="ECO:0000256" key="5">
    <source>
        <dbReference type="ARBA" id="ARBA00022692"/>
    </source>
</evidence>
<keyword evidence="7" id="KW-0532">Neurotransmitter transport</keyword>
<feature type="transmembrane region" description="Helical" evidence="15">
    <location>
        <begin position="42"/>
        <end position="67"/>
    </location>
</feature>
<dbReference type="EMBL" id="NCKV01005897">
    <property type="protein sequence ID" value="RWS23773.1"/>
    <property type="molecule type" value="Genomic_DNA"/>
</dbReference>
<dbReference type="Pfam" id="PF00209">
    <property type="entry name" value="SNF"/>
    <property type="match status" value="1"/>
</dbReference>
<sequence length="325" mass="35739">MTRRVWVDAASQVFFSLGPGFGVLLAFASYNEFHNNVYRDALITSAVNSATSFLSGFVIFAVIGYMAHEASGNVKDIAAEGPGLIFIVYPEAIATMPGAPFFAVMFFLMLLTLGLDSSFGGSEAIITALSDEYPLIKRNREIFVALLFTLYFIIGLTSCTQGGAYVVNFLDTYAAGYSILFAVFCEAIAVSWIYGIKRFSNDIKEMLGFEVGIWWKFCWTCVAPLFIMTIIVYGLISYQPLVYQGYKYPDWANIAGLCLAASSVLCIPVIGIYQIIITPGTLAQRLQILITPIVTERRGDAEKMDPTVTSDAMNAKLNRCEPIDV</sequence>
<feature type="transmembrane region" description="Helical" evidence="15">
    <location>
        <begin position="12"/>
        <end position="30"/>
    </location>
</feature>
<dbReference type="GO" id="GO:0042734">
    <property type="term" value="C:presynaptic membrane"/>
    <property type="evidence" value="ECO:0007669"/>
    <property type="project" value="TreeGrafter"/>
</dbReference>
<feature type="transmembrane region" description="Helical" evidence="15">
    <location>
        <begin position="217"/>
        <end position="236"/>
    </location>
</feature>
<dbReference type="PANTHER" id="PTHR11616">
    <property type="entry name" value="SODIUM/CHLORIDE DEPENDENT TRANSPORTER"/>
    <property type="match status" value="1"/>
</dbReference>
<keyword evidence="5 15" id="KW-0812">Transmembrane</keyword>
<evidence type="ECO:0000256" key="3">
    <source>
        <dbReference type="ARBA" id="ARBA00022448"/>
    </source>
</evidence>
<feature type="transmembrane region" description="Helical" evidence="15">
    <location>
        <begin position="142"/>
        <end position="167"/>
    </location>
</feature>
<evidence type="ECO:0000256" key="2">
    <source>
        <dbReference type="ARBA" id="ARBA00006459"/>
    </source>
</evidence>
<evidence type="ECO:0000256" key="11">
    <source>
        <dbReference type="ARBA" id="ARBA00023136"/>
    </source>
</evidence>
<evidence type="ECO:0000256" key="1">
    <source>
        <dbReference type="ARBA" id="ARBA00004651"/>
    </source>
</evidence>
<dbReference type="PRINTS" id="PR00176">
    <property type="entry name" value="NANEUSMPORT"/>
</dbReference>
<dbReference type="AlphaFoldDB" id="A0A443S8C3"/>
<keyword evidence="12" id="KW-1015">Disulfide bond</keyword>
<dbReference type="GO" id="GO:0032809">
    <property type="term" value="C:neuronal cell body membrane"/>
    <property type="evidence" value="ECO:0007669"/>
    <property type="project" value="TreeGrafter"/>
</dbReference>
<feature type="binding site" evidence="14">
    <location>
        <position position="113"/>
    </location>
    <ligand>
        <name>Na(+)</name>
        <dbReference type="ChEBI" id="CHEBI:29101"/>
        <label>1</label>
    </ligand>
</feature>
<dbReference type="InterPro" id="IPR037272">
    <property type="entry name" value="SNS_sf"/>
</dbReference>
<evidence type="ECO:0000256" key="13">
    <source>
        <dbReference type="ARBA" id="ARBA00023180"/>
    </source>
</evidence>
<evidence type="ECO:0000256" key="15">
    <source>
        <dbReference type="SAM" id="Phobius"/>
    </source>
</evidence>
<evidence type="ECO:0000256" key="12">
    <source>
        <dbReference type="ARBA" id="ARBA00023157"/>
    </source>
</evidence>
<comment type="subcellular location">
    <subcellularLocation>
        <location evidence="1">Cell membrane</location>
        <topology evidence="1">Multi-pass membrane protein</topology>
    </subcellularLocation>
</comment>
<gene>
    <name evidence="16" type="ORF">B4U80_06257</name>
</gene>
<comment type="caution">
    <text evidence="16">The sequence shown here is derived from an EMBL/GenBank/DDBJ whole genome shotgun (WGS) entry which is preliminary data.</text>
</comment>
<keyword evidence="17" id="KW-1185">Reference proteome</keyword>
<dbReference type="GO" id="GO:0015874">
    <property type="term" value="P:norepinephrine transport"/>
    <property type="evidence" value="ECO:0007669"/>
    <property type="project" value="TreeGrafter"/>
</dbReference>